<feature type="transmembrane region" description="Helical" evidence="21">
    <location>
        <begin position="606"/>
        <end position="631"/>
    </location>
</feature>
<dbReference type="GO" id="GO:0004674">
    <property type="term" value="F:protein serine/threonine kinase activity"/>
    <property type="evidence" value="ECO:0007669"/>
    <property type="project" value="UniProtKB-KW"/>
</dbReference>
<dbReference type="AlphaFoldDB" id="A0AA39VRJ2"/>
<evidence type="ECO:0000256" key="1">
    <source>
        <dbReference type="ARBA" id="ARBA00004479"/>
    </source>
</evidence>
<keyword evidence="13 20" id="KW-0067">ATP-binding</keyword>
<evidence type="ECO:0000256" key="18">
    <source>
        <dbReference type="ARBA" id="ARBA00047899"/>
    </source>
</evidence>
<dbReference type="Pfam" id="PF00069">
    <property type="entry name" value="Pkinase"/>
    <property type="match status" value="1"/>
</dbReference>
<evidence type="ECO:0000256" key="17">
    <source>
        <dbReference type="ARBA" id="ARBA00023180"/>
    </source>
</evidence>
<evidence type="ECO:0000256" key="10">
    <source>
        <dbReference type="ARBA" id="ARBA00022737"/>
    </source>
</evidence>
<dbReference type="SMART" id="SM00365">
    <property type="entry name" value="LRR_SD22"/>
    <property type="match status" value="4"/>
</dbReference>
<evidence type="ECO:0000256" key="11">
    <source>
        <dbReference type="ARBA" id="ARBA00022741"/>
    </source>
</evidence>
<keyword evidence="24" id="KW-1185">Reference proteome</keyword>
<keyword evidence="15 21" id="KW-0472">Membrane</keyword>
<proteinExistence type="inferred from homology"/>
<evidence type="ECO:0000256" key="14">
    <source>
        <dbReference type="ARBA" id="ARBA00022989"/>
    </source>
</evidence>
<comment type="similarity">
    <text evidence="2">Belongs to the RLP family.</text>
</comment>
<dbReference type="FunFam" id="3.80.10.10:FF:000400">
    <property type="entry name" value="Nuclear pore complex protein NUP107"/>
    <property type="match status" value="1"/>
</dbReference>
<dbReference type="PROSITE" id="PS00107">
    <property type="entry name" value="PROTEIN_KINASE_ATP"/>
    <property type="match status" value="1"/>
</dbReference>
<keyword evidence="14 21" id="KW-1133">Transmembrane helix</keyword>
<dbReference type="PANTHER" id="PTHR48005">
    <property type="entry name" value="LEUCINE RICH REPEAT KINASE 2"/>
    <property type="match status" value="1"/>
</dbReference>
<feature type="binding site" evidence="20">
    <location>
        <position position="702"/>
    </location>
    <ligand>
        <name>ATP</name>
        <dbReference type="ChEBI" id="CHEBI:30616"/>
    </ligand>
</feature>
<comment type="catalytic activity">
    <reaction evidence="18">
        <text>L-threonyl-[protein] + ATP = O-phospho-L-threonyl-[protein] + ADP + H(+)</text>
        <dbReference type="Rhea" id="RHEA:46608"/>
        <dbReference type="Rhea" id="RHEA-COMP:11060"/>
        <dbReference type="Rhea" id="RHEA-COMP:11605"/>
        <dbReference type="ChEBI" id="CHEBI:15378"/>
        <dbReference type="ChEBI" id="CHEBI:30013"/>
        <dbReference type="ChEBI" id="CHEBI:30616"/>
        <dbReference type="ChEBI" id="CHEBI:61977"/>
        <dbReference type="ChEBI" id="CHEBI:456216"/>
        <dbReference type="EC" id="2.7.11.1"/>
    </reaction>
</comment>
<keyword evidence="6" id="KW-0433">Leucine-rich repeat</keyword>
<dbReference type="EC" id="2.7.11.1" evidence="3"/>
<evidence type="ECO:0000256" key="21">
    <source>
        <dbReference type="SAM" id="Phobius"/>
    </source>
</evidence>
<dbReference type="InterPro" id="IPR003591">
    <property type="entry name" value="Leu-rich_rpt_typical-subtyp"/>
</dbReference>
<dbReference type="PROSITE" id="PS00109">
    <property type="entry name" value="PROTEIN_KINASE_TYR"/>
    <property type="match status" value="1"/>
</dbReference>
<dbReference type="PRINTS" id="PR00019">
    <property type="entry name" value="LEURICHRPT"/>
</dbReference>
<evidence type="ECO:0000259" key="22">
    <source>
        <dbReference type="PROSITE" id="PS50011"/>
    </source>
</evidence>
<dbReference type="SUPFAM" id="SSF52058">
    <property type="entry name" value="L domain-like"/>
    <property type="match status" value="1"/>
</dbReference>
<evidence type="ECO:0000256" key="13">
    <source>
        <dbReference type="ARBA" id="ARBA00022840"/>
    </source>
</evidence>
<dbReference type="Pfam" id="PF13855">
    <property type="entry name" value="LRR_8"/>
    <property type="match status" value="2"/>
</dbReference>
<dbReference type="SMART" id="SM00369">
    <property type="entry name" value="LRR_TYP"/>
    <property type="match status" value="9"/>
</dbReference>
<dbReference type="Pfam" id="PF00560">
    <property type="entry name" value="LRR_1"/>
    <property type="match status" value="5"/>
</dbReference>
<evidence type="ECO:0000256" key="12">
    <source>
        <dbReference type="ARBA" id="ARBA00022777"/>
    </source>
</evidence>
<evidence type="ECO:0000313" key="24">
    <source>
        <dbReference type="Proteomes" id="UP001168877"/>
    </source>
</evidence>
<comment type="catalytic activity">
    <reaction evidence="19">
        <text>L-seryl-[protein] + ATP = O-phospho-L-seryl-[protein] + ADP + H(+)</text>
        <dbReference type="Rhea" id="RHEA:17989"/>
        <dbReference type="Rhea" id="RHEA-COMP:9863"/>
        <dbReference type="Rhea" id="RHEA-COMP:11604"/>
        <dbReference type="ChEBI" id="CHEBI:15378"/>
        <dbReference type="ChEBI" id="CHEBI:29999"/>
        <dbReference type="ChEBI" id="CHEBI:30616"/>
        <dbReference type="ChEBI" id="CHEBI:83421"/>
        <dbReference type="ChEBI" id="CHEBI:456216"/>
        <dbReference type="EC" id="2.7.11.1"/>
    </reaction>
</comment>
<dbReference type="InterPro" id="IPR032675">
    <property type="entry name" value="LRR_dom_sf"/>
</dbReference>
<keyword evidence="16" id="KW-0675">Receptor</keyword>
<keyword evidence="8 21" id="KW-0812">Transmembrane</keyword>
<dbReference type="PANTHER" id="PTHR48005:SF70">
    <property type="entry name" value="MDIS1-INTERACTING RECEPTOR LIKE KINASE 2-LIKE"/>
    <property type="match status" value="1"/>
</dbReference>
<dbReference type="Gene3D" id="1.10.510.10">
    <property type="entry name" value="Transferase(Phosphotransferase) domain 1"/>
    <property type="match status" value="1"/>
</dbReference>
<evidence type="ECO:0000313" key="23">
    <source>
        <dbReference type="EMBL" id="KAK0595944.1"/>
    </source>
</evidence>
<dbReference type="FunFam" id="3.80.10.10:FF:000177">
    <property type="entry name" value="Leucine-rich repeat receptor-like serine/threonine-protein kinase At1g17230"/>
    <property type="match status" value="1"/>
</dbReference>
<keyword evidence="10" id="KW-0677">Repeat</keyword>
<evidence type="ECO:0000256" key="5">
    <source>
        <dbReference type="ARBA" id="ARBA00022553"/>
    </source>
</evidence>
<keyword evidence="11 20" id="KW-0547">Nucleotide-binding</keyword>
<dbReference type="InterPro" id="IPR051420">
    <property type="entry name" value="Ser_Thr_Kinases_DiverseReg"/>
</dbReference>
<dbReference type="Gene3D" id="3.80.10.10">
    <property type="entry name" value="Ribonuclease Inhibitor"/>
    <property type="match status" value="5"/>
</dbReference>
<accession>A0AA39VRJ2</accession>
<keyword evidence="17" id="KW-0325">Glycoprotein</keyword>
<keyword evidence="12" id="KW-0418">Kinase</keyword>
<dbReference type="Proteomes" id="UP001168877">
    <property type="component" value="Unassembled WGS sequence"/>
</dbReference>
<reference evidence="23" key="1">
    <citation type="journal article" date="2022" name="Plant J.">
        <title>Strategies of tolerance reflected in two North American maple genomes.</title>
        <authorList>
            <person name="McEvoy S.L."/>
            <person name="Sezen U.U."/>
            <person name="Trouern-Trend A."/>
            <person name="McMahon S.M."/>
            <person name="Schaberg P.G."/>
            <person name="Yang J."/>
            <person name="Wegrzyn J.L."/>
            <person name="Swenson N.G."/>
        </authorList>
    </citation>
    <scope>NUCLEOTIDE SEQUENCE</scope>
    <source>
        <strain evidence="23">NS2018</strain>
    </source>
</reference>
<dbReference type="InterPro" id="IPR011009">
    <property type="entry name" value="Kinase-like_dom_sf"/>
</dbReference>
<comment type="subcellular location">
    <subcellularLocation>
        <location evidence="1">Membrane</location>
        <topology evidence="1">Single-pass type I membrane protein</topology>
    </subcellularLocation>
</comment>
<dbReference type="EMBL" id="JAUESC010000004">
    <property type="protein sequence ID" value="KAK0595944.1"/>
    <property type="molecule type" value="Genomic_DNA"/>
</dbReference>
<dbReference type="GO" id="GO:0016020">
    <property type="term" value="C:membrane"/>
    <property type="evidence" value="ECO:0007669"/>
    <property type="project" value="UniProtKB-SubCell"/>
</dbReference>
<protein>
    <recommendedName>
        <fullName evidence="3">non-specific serine/threonine protein kinase</fullName>
        <ecNumber evidence="3">2.7.11.1</ecNumber>
    </recommendedName>
</protein>
<dbReference type="InterPro" id="IPR000719">
    <property type="entry name" value="Prot_kinase_dom"/>
</dbReference>
<keyword evidence="4" id="KW-0723">Serine/threonine-protein kinase</keyword>
<evidence type="ECO:0000256" key="3">
    <source>
        <dbReference type="ARBA" id="ARBA00012513"/>
    </source>
</evidence>
<name>A0AA39VRJ2_ACESA</name>
<sequence>MASQGKYSLPALYLYVACMLLLFSWKANSLSETEALLKWKESFENQSIFESWVIPAQSNSTTASPCQWRGISCNDAGTVTEINLSFTGLTGTLQNLDFSSFLNLLRLDLKTNKLSGSVPSNIGLLSKLQFLDLSTNDLNGSLPLSLANLTQVYELDISRNNIVGEIDARLFPDRTGQSSTGLIGLKNFLLQDNQLGGRIPEEIGNSKLLTLIALDGNFLTGPIPASLGNLSSLSILRVAHNQLTGQIPANIGTLNNLTDVRLFSNNFTGLVPEELGNLSSLTVLHLAENNFSGHLPQEVCRGGKLVNFSASFNSFTGPVPVSLRDCQSLYRVRLEHNQLTGILDRDFGVYPNLTYMDLSYNKLQGELSPKWGECQKLTLLKIAVNSIDGRIPDEITSLSQLVELDLSSNQLSGEIPKQIGNLTRLSFLSLKDNNISGQILAGIGGLSDLESLDLSSNRLSGAIPHQIEDCNNLQNLNLSHNQLNGTIPYQIGNLVALQALDFSYNSLSGEIPNQLVKLTRLENLNLSHNYLTGTIPAALSNMVSLQSINLSHNSLEGPLPDGSVFSSSNSDAFANNKDLCGEIRGLRPCNDVSSTGKGSESKKNRLVVLIGVPIASVLFLSFVLVGIFLLIRRRNLRKLSKDGYNSRGENPFSLLYFNGKIVYEDIVKATNNFDQMYCIGVGGSGKVYKAEIENGNVFAIKKLNSQANDLEIDSIKSFCNEVEALTELRHRNIVKLHGFCAQGRHTFLVYEFMEKGSLAEILSNEKEAGELDWEKRSRVIKGVAHALSYMHHDRVPPVIHRDISSKNVLLDTDMEAHVSDFGTAKFLKPDSSNWTAAAGTYGYIAPELAYTMAVTEKCDVYSFGVLVLEILMGRHPGELISDINSLRDRSVELKTMLDPRLSPPLTPKLAHELPLMLNIALSCLHFNPESRPLMRAVSQQLEMETGPE</sequence>
<dbReference type="SUPFAM" id="SSF56112">
    <property type="entry name" value="Protein kinase-like (PK-like)"/>
    <property type="match status" value="1"/>
</dbReference>
<dbReference type="InterPro" id="IPR001611">
    <property type="entry name" value="Leu-rich_rpt"/>
</dbReference>
<dbReference type="FunFam" id="3.80.10.10:FF:000041">
    <property type="entry name" value="LRR receptor-like serine/threonine-protein kinase ERECTA"/>
    <property type="match status" value="1"/>
</dbReference>
<evidence type="ECO:0000256" key="7">
    <source>
        <dbReference type="ARBA" id="ARBA00022679"/>
    </source>
</evidence>
<evidence type="ECO:0000256" key="15">
    <source>
        <dbReference type="ARBA" id="ARBA00023136"/>
    </source>
</evidence>
<evidence type="ECO:0000256" key="16">
    <source>
        <dbReference type="ARBA" id="ARBA00023170"/>
    </source>
</evidence>
<dbReference type="GO" id="GO:0005524">
    <property type="term" value="F:ATP binding"/>
    <property type="evidence" value="ECO:0007669"/>
    <property type="project" value="UniProtKB-UniRule"/>
</dbReference>
<keyword evidence="9" id="KW-0732">Signal</keyword>
<dbReference type="InterPro" id="IPR017441">
    <property type="entry name" value="Protein_kinase_ATP_BS"/>
</dbReference>
<keyword evidence="5" id="KW-0597">Phosphoprotein</keyword>
<evidence type="ECO:0000256" key="8">
    <source>
        <dbReference type="ARBA" id="ARBA00022692"/>
    </source>
</evidence>
<dbReference type="Gene3D" id="3.30.200.20">
    <property type="entry name" value="Phosphorylase Kinase, domain 1"/>
    <property type="match status" value="1"/>
</dbReference>
<evidence type="ECO:0000256" key="9">
    <source>
        <dbReference type="ARBA" id="ARBA00022729"/>
    </source>
</evidence>
<evidence type="ECO:0000256" key="6">
    <source>
        <dbReference type="ARBA" id="ARBA00022614"/>
    </source>
</evidence>
<dbReference type="SUPFAM" id="SSF52047">
    <property type="entry name" value="RNI-like"/>
    <property type="match status" value="1"/>
</dbReference>
<evidence type="ECO:0000256" key="4">
    <source>
        <dbReference type="ARBA" id="ARBA00022527"/>
    </source>
</evidence>
<gene>
    <name evidence="23" type="ORF">LWI29_011325</name>
</gene>
<dbReference type="InterPro" id="IPR013210">
    <property type="entry name" value="LRR_N_plant-typ"/>
</dbReference>
<dbReference type="PROSITE" id="PS50011">
    <property type="entry name" value="PROTEIN_KINASE_DOM"/>
    <property type="match status" value="1"/>
</dbReference>
<organism evidence="23 24">
    <name type="scientific">Acer saccharum</name>
    <name type="common">Sugar maple</name>
    <dbReference type="NCBI Taxonomy" id="4024"/>
    <lineage>
        <taxon>Eukaryota</taxon>
        <taxon>Viridiplantae</taxon>
        <taxon>Streptophyta</taxon>
        <taxon>Embryophyta</taxon>
        <taxon>Tracheophyta</taxon>
        <taxon>Spermatophyta</taxon>
        <taxon>Magnoliopsida</taxon>
        <taxon>eudicotyledons</taxon>
        <taxon>Gunneridae</taxon>
        <taxon>Pentapetalae</taxon>
        <taxon>rosids</taxon>
        <taxon>malvids</taxon>
        <taxon>Sapindales</taxon>
        <taxon>Sapindaceae</taxon>
        <taxon>Hippocastanoideae</taxon>
        <taxon>Acereae</taxon>
        <taxon>Acer</taxon>
    </lineage>
</organism>
<evidence type="ECO:0000256" key="20">
    <source>
        <dbReference type="PROSITE-ProRule" id="PRU10141"/>
    </source>
</evidence>
<keyword evidence="7" id="KW-0808">Transferase</keyword>
<dbReference type="InterPro" id="IPR008266">
    <property type="entry name" value="Tyr_kinase_AS"/>
</dbReference>
<feature type="transmembrane region" description="Helical" evidence="21">
    <location>
        <begin position="7"/>
        <end position="25"/>
    </location>
</feature>
<evidence type="ECO:0000256" key="19">
    <source>
        <dbReference type="ARBA" id="ARBA00048679"/>
    </source>
</evidence>
<dbReference type="Pfam" id="PF08263">
    <property type="entry name" value="LRRNT_2"/>
    <property type="match status" value="1"/>
</dbReference>
<feature type="domain" description="Protein kinase" evidence="22">
    <location>
        <begin position="673"/>
        <end position="943"/>
    </location>
</feature>
<dbReference type="FunFam" id="3.30.200.20:FF:000309">
    <property type="entry name" value="Leucine-rich repeat receptor protein kinase MSP1"/>
    <property type="match status" value="1"/>
</dbReference>
<dbReference type="FunFam" id="1.10.510.10:FF:000445">
    <property type="entry name" value="MDIS1-interacting receptor like kinase 2"/>
    <property type="match status" value="1"/>
</dbReference>
<evidence type="ECO:0000256" key="2">
    <source>
        <dbReference type="ARBA" id="ARBA00009592"/>
    </source>
</evidence>
<comment type="caution">
    <text evidence="23">The sequence shown here is derived from an EMBL/GenBank/DDBJ whole genome shotgun (WGS) entry which is preliminary data.</text>
</comment>
<reference evidence="23" key="2">
    <citation type="submission" date="2023-06" db="EMBL/GenBank/DDBJ databases">
        <authorList>
            <person name="Swenson N.G."/>
            <person name="Wegrzyn J.L."/>
            <person name="Mcevoy S.L."/>
        </authorList>
    </citation>
    <scope>NUCLEOTIDE SEQUENCE</scope>
    <source>
        <strain evidence="23">NS2018</strain>
        <tissue evidence="23">Leaf</tissue>
    </source>
</reference>